<proteinExistence type="predicted"/>
<reference evidence="1 2" key="1">
    <citation type="submission" date="2018-08" db="EMBL/GenBank/DDBJ databases">
        <title>Genomic Encyclopedia of Type Strains, Phase IV (KMG-IV): sequencing the most valuable type-strain genomes for metagenomic binning, comparative biology and taxonomic classification.</title>
        <authorList>
            <person name="Goeker M."/>
        </authorList>
    </citation>
    <scope>NUCLEOTIDE SEQUENCE [LARGE SCALE GENOMIC DNA]</scope>
    <source>
        <strain evidence="1 2">DSM 18841</strain>
    </source>
</reference>
<dbReference type="SUPFAM" id="SSF49464">
    <property type="entry name" value="Carboxypeptidase regulatory domain-like"/>
    <property type="match status" value="1"/>
</dbReference>
<dbReference type="Gene3D" id="2.120.10.30">
    <property type="entry name" value="TolB, C-terminal domain"/>
    <property type="match status" value="1"/>
</dbReference>
<dbReference type="PANTHER" id="PTHR36842">
    <property type="entry name" value="PROTEIN TOLB HOMOLOG"/>
    <property type="match status" value="1"/>
</dbReference>
<dbReference type="EMBL" id="QUNS01000002">
    <property type="protein sequence ID" value="REH54711.1"/>
    <property type="molecule type" value="Genomic_DNA"/>
</dbReference>
<keyword evidence="1" id="KW-0645">Protease</keyword>
<accession>A0A3E0I7X0</accession>
<organism evidence="1 2">
    <name type="scientific">Tenacibaculum gallaicum</name>
    <dbReference type="NCBI Taxonomy" id="561505"/>
    <lineage>
        <taxon>Bacteria</taxon>
        <taxon>Pseudomonadati</taxon>
        <taxon>Bacteroidota</taxon>
        <taxon>Flavobacteriia</taxon>
        <taxon>Flavobacteriales</taxon>
        <taxon>Flavobacteriaceae</taxon>
        <taxon>Tenacibaculum</taxon>
    </lineage>
</organism>
<evidence type="ECO:0000313" key="1">
    <source>
        <dbReference type="EMBL" id="REH54711.1"/>
    </source>
</evidence>
<dbReference type="SUPFAM" id="SSF49265">
    <property type="entry name" value="Fibronectin type III"/>
    <property type="match status" value="1"/>
</dbReference>
<dbReference type="AlphaFoldDB" id="A0A3E0I7X0"/>
<keyword evidence="2" id="KW-1185">Reference proteome</keyword>
<gene>
    <name evidence="1" type="ORF">C7448_102235</name>
</gene>
<dbReference type="InterPro" id="IPR036116">
    <property type="entry name" value="FN3_sf"/>
</dbReference>
<dbReference type="GO" id="GO:0004180">
    <property type="term" value="F:carboxypeptidase activity"/>
    <property type="evidence" value="ECO:0007669"/>
    <property type="project" value="UniProtKB-KW"/>
</dbReference>
<comment type="caution">
    <text evidence="1">The sequence shown here is derived from an EMBL/GenBank/DDBJ whole genome shotgun (WGS) entry which is preliminary data.</text>
</comment>
<dbReference type="Gene3D" id="2.60.40.10">
    <property type="entry name" value="Immunoglobulins"/>
    <property type="match status" value="1"/>
</dbReference>
<dbReference type="RefSeq" id="WP_115900363.1">
    <property type="nucleotide sequence ID" value="NZ_QUNS01000002.1"/>
</dbReference>
<dbReference type="Proteomes" id="UP000256884">
    <property type="component" value="Unassembled WGS sequence"/>
</dbReference>
<keyword evidence="1" id="KW-0121">Carboxypeptidase</keyword>
<evidence type="ECO:0000313" key="2">
    <source>
        <dbReference type="Proteomes" id="UP000256884"/>
    </source>
</evidence>
<dbReference type="OrthoDB" id="9815657at2"/>
<keyword evidence="1" id="KW-0378">Hydrolase</keyword>
<dbReference type="Gene3D" id="2.60.40.1120">
    <property type="entry name" value="Carboxypeptidase-like, regulatory domain"/>
    <property type="match status" value="1"/>
</dbReference>
<dbReference type="InterPro" id="IPR008969">
    <property type="entry name" value="CarboxyPept-like_regulatory"/>
</dbReference>
<dbReference type="Pfam" id="PF13620">
    <property type="entry name" value="CarboxypepD_reg"/>
    <property type="match status" value="1"/>
</dbReference>
<dbReference type="SUPFAM" id="SSF82171">
    <property type="entry name" value="DPP6 N-terminal domain-like"/>
    <property type="match status" value="1"/>
</dbReference>
<dbReference type="PANTHER" id="PTHR36842:SF1">
    <property type="entry name" value="PROTEIN TOLB"/>
    <property type="match status" value="1"/>
</dbReference>
<sequence>MKNIIKITILLICVTLFNCSEDTVGFVEFGTIKGRVVKKRSFEPIANAKIALSPTNNTAFTDEEGYFLMEDVPAQEYSVSATKEGFLTNFQPVGLNAGSEINVVFEMDIETALNDPPTTPELRAPANGVEDLNNMVELSFKSTDPDEDEITYRIEIKNDFNNDVISFENVKDTLYTVSDLKFGVKYFWQIGASDGINAEVLSSVSTFKVTSTPNNRYFYTRQEEGNNVIYSGDFINEASVNELLLTLPTTNSWRPRKNSAAGLVAFLRTDNNETHIYTMNTDGSDVKKVTSNVPVVAFDLNEVDFSWSSNGDRIIYPHYDKLYLINKDGSGLQQIYQTTDGSYITECDWSNDESKIALKTNNTSGYNVQIYTIDMVGNMIDTVLTGEQGAAGGINFTIDGSSLLYTRDVSGYESSNYRQLNSHMFLYEFATTEVTDLSEGKADGTNDLDPRLSPNEAEIIFVNTSNDGISEKTIYKVPFSEGTTTRTALFINATMPDWE</sequence>
<protein>
    <submittedName>
        <fullName evidence="1">Carboxypeptidase family protein</fullName>
    </submittedName>
</protein>
<dbReference type="InterPro" id="IPR013783">
    <property type="entry name" value="Ig-like_fold"/>
</dbReference>
<name>A0A3E0I7X0_9FLAO</name>
<dbReference type="InterPro" id="IPR011042">
    <property type="entry name" value="6-blade_b-propeller_TolB-like"/>
</dbReference>